<dbReference type="NCBIfam" id="TIGR00684">
    <property type="entry name" value="narJ"/>
    <property type="match status" value="1"/>
</dbReference>
<dbReference type="PANTHER" id="PTHR43680:SF2">
    <property type="entry name" value="NITRATE REDUCTASE MOLYBDENUM COFACTOR ASSEMBLY CHAPERONE NARJ"/>
    <property type="match status" value="1"/>
</dbReference>
<dbReference type="RefSeq" id="WP_193638326.1">
    <property type="nucleotide sequence ID" value="NZ_JADCSA010000008.1"/>
</dbReference>
<comment type="caution">
    <text evidence="3">The sequence shown here is derived from an EMBL/GenBank/DDBJ whole genome shotgun (WGS) entry which is preliminary data.</text>
</comment>
<dbReference type="InterPro" id="IPR036411">
    <property type="entry name" value="TorD-like_sf"/>
</dbReference>
<accession>A0ABR9RTU2</accession>
<dbReference type="EMBL" id="JADCSA010000008">
    <property type="protein sequence ID" value="MBE7325009.1"/>
    <property type="molecule type" value="Genomic_DNA"/>
</dbReference>
<evidence type="ECO:0000256" key="1">
    <source>
        <dbReference type="ARBA" id="ARBA00023063"/>
    </source>
</evidence>
<feature type="region of interest" description="Disordered" evidence="2">
    <location>
        <begin position="205"/>
        <end position="226"/>
    </location>
</feature>
<dbReference type="Proteomes" id="UP000756387">
    <property type="component" value="Unassembled WGS sequence"/>
</dbReference>
<evidence type="ECO:0000256" key="2">
    <source>
        <dbReference type="SAM" id="MobiDB-lite"/>
    </source>
</evidence>
<dbReference type="PANTHER" id="PTHR43680">
    <property type="entry name" value="NITRATE REDUCTASE MOLYBDENUM COFACTOR ASSEMBLY CHAPERONE"/>
    <property type="match status" value="1"/>
</dbReference>
<sequence>MKTRKKLGLGRRNEKRDVRPVWAACAALLDYPDERLIEGLDGIAALVPDDPHLQPVIEHLRTHSLRELQVDYVKAFDLTRKCSPYLTYFSHGDTRRRGLALVEFKETYRAAGVEFDPSEDELPDHLSVVLQFGALVDTAGALKLLLDHRAGVEMLRLALENFDDGDGSPWWGVVAAVCATLPPLDGDEADAVRRLVEAGPPAEEVGLGGYGDPALQAPPAAGPTLISSARIPVGAP</sequence>
<name>A0ABR9RTU2_9ACTN</name>
<protein>
    <submittedName>
        <fullName evidence="3">Nitrate reductase molybdenum cofactor assembly chaperone</fullName>
    </submittedName>
</protein>
<dbReference type="InterPro" id="IPR020945">
    <property type="entry name" value="DMSO/NO3_reduct_chaperone"/>
</dbReference>
<proteinExistence type="predicted"/>
<organism evidence="3 4">
    <name type="scientific">Nocardioides malaquae</name>
    <dbReference type="NCBI Taxonomy" id="2773426"/>
    <lineage>
        <taxon>Bacteria</taxon>
        <taxon>Bacillati</taxon>
        <taxon>Actinomycetota</taxon>
        <taxon>Actinomycetes</taxon>
        <taxon>Propionibacteriales</taxon>
        <taxon>Nocardioidaceae</taxon>
        <taxon>Nocardioides</taxon>
    </lineage>
</organism>
<dbReference type="InterPro" id="IPR003765">
    <property type="entry name" value="NO3_reductase_chaperone_NarJ"/>
</dbReference>
<dbReference type="Pfam" id="PF02613">
    <property type="entry name" value="Nitrate_red_del"/>
    <property type="match status" value="1"/>
</dbReference>
<keyword evidence="1" id="KW-0534">Nitrate assimilation</keyword>
<dbReference type="SUPFAM" id="SSF89155">
    <property type="entry name" value="TorD-like"/>
    <property type="match status" value="1"/>
</dbReference>
<reference evidence="3 4" key="1">
    <citation type="submission" date="2020-10" db="EMBL/GenBank/DDBJ databases">
        <title>Nocardioides sp. isolated from sludge.</title>
        <authorList>
            <person name="Zhang X."/>
        </authorList>
    </citation>
    <scope>NUCLEOTIDE SEQUENCE [LARGE SCALE GENOMIC DNA]</scope>
    <source>
        <strain evidence="3 4">Y6</strain>
    </source>
</reference>
<evidence type="ECO:0000313" key="4">
    <source>
        <dbReference type="Proteomes" id="UP000756387"/>
    </source>
</evidence>
<keyword evidence="4" id="KW-1185">Reference proteome</keyword>
<dbReference type="Gene3D" id="1.10.3480.10">
    <property type="entry name" value="TorD-like"/>
    <property type="match status" value="1"/>
</dbReference>
<evidence type="ECO:0000313" key="3">
    <source>
        <dbReference type="EMBL" id="MBE7325009.1"/>
    </source>
</evidence>
<gene>
    <name evidence="3" type="primary">narJ</name>
    <name evidence="3" type="ORF">IEQ44_10095</name>
</gene>